<keyword evidence="2" id="KW-1185">Reference proteome</keyword>
<proteinExistence type="predicted"/>
<dbReference type="Proteomes" id="UP000727907">
    <property type="component" value="Unassembled WGS sequence"/>
</dbReference>
<dbReference type="EMBL" id="JAHOPB010000003">
    <property type="protein sequence ID" value="MBU8876791.1"/>
    <property type="molecule type" value="Genomic_DNA"/>
</dbReference>
<dbReference type="RefSeq" id="WP_216965967.1">
    <property type="nucleotide sequence ID" value="NZ_JAHOPB010000003.1"/>
</dbReference>
<evidence type="ECO:0000313" key="1">
    <source>
        <dbReference type="EMBL" id="MBU8876791.1"/>
    </source>
</evidence>
<sequence>MHSHQDDGQIAQWLGERESGTYADGRRYDDIQYLQCKLILKPDRFTSAHVFKEFAALVQRAAATTGVGYQHTPKSQQRPEVREVLFLDTGGYHLYNNSFIVRRRIAYEDGFAIGDPEIVFKYRSDNMAKAQALDARPHIDGKYKIKFKLEVMPLKERIGGLRRLLSHNVEFGLSQAPQAARIVMSSLGNMSLPELTQIFPTLGTIKCDGPNDVSLVNQTIVEELLQDICLLDFGHHTAATANLGLWRARGDHHAFVGEFAFQLRFTGPDDIKHKALNHCERFFLELQQVAADWLSLTTTKTGAVYRLKGNPPQAHE</sequence>
<accession>A0ABS6IQA2</accession>
<organism evidence="1 2">
    <name type="scientific">Reyranella humidisoli</name>
    <dbReference type="NCBI Taxonomy" id="2849149"/>
    <lineage>
        <taxon>Bacteria</taxon>
        <taxon>Pseudomonadati</taxon>
        <taxon>Pseudomonadota</taxon>
        <taxon>Alphaproteobacteria</taxon>
        <taxon>Hyphomicrobiales</taxon>
        <taxon>Reyranellaceae</taxon>
        <taxon>Reyranella</taxon>
    </lineage>
</organism>
<name>A0ABS6IQA2_9HYPH</name>
<reference evidence="1 2" key="1">
    <citation type="submission" date="2021-06" db="EMBL/GenBank/DDBJ databases">
        <authorList>
            <person name="Lee D.H."/>
        </authorList>
    </citation>
    <scope>NUCLEOTIDE SEQUENCE [LARGE SCALE GENOMIC DNA]</scope>
    <source>
        <strain evidence="1 2">MMS21-HV4-11</strain>
    </source>
</reference>
<evidence type="ECO:0000313" key="2">
    <source>
        <dbReference type="Proteomes" id="UP000727907"/>
    </source>
</evidence>
<gene>
    <name evidence="1" type="ORF">KQ910_23655</name>
</gene>
<protein>
    <submittedName>
        <fullName evidence="1">Uncharacterized protein</fullName>
    </submittedName>
</protein>
<comment type="caution">
    <text evidence="1">The sequence shown here is derived from an EMBL/GenBank/DDBJ whole genome shotgun (WGS) entry which is preliminary data.</text>
</comment>